<dbReference type="AlphaFoldDB" id="A0A0C2CNY6"/>
<organism evidence="1 2">
    <name type="scientific">Enhygromyxa salina</name>
    <dbReference type="NCBI Taxonomy" id="215803"/>
    <lineage>
        <taxon>Bacteria</taxon>
        <taxon>Pseudomonadati</taxon>
        <taxon>Myxococcota</taxon>
        <taxon>Polyangia</taxon>
        <taxon>Nannocystales</taxon>
        <taxon>Nannocystaceae</taxon>
        <taxon>Enhygromyxa</taxon>
    </lineage>
</organism>
<evidence type="ECO:0000313" key="2">
    <source>
        <dbReference type="Proteomes" id="UP000031599"/>
    </source>
</evidence>
<name>A0A0C2CNY6_9BACT</name>
<comment type="caution">
    <text evidence="1">The sequence shown here is derived from an EMBL/GenBank/DDBJ whole genome shotgun (WGS) entry which is preliminary data.</text>
</comment>
<evidence type="ECO:0000313" key="1">
    <source>
        <dbReference type="EMBL" id="KIG12946.1"/>
    </source>
</evidence>
<dbReference type="Proteomes" id="UP000031599">
    <property type="component" value="Unassembled WGS sequence"/>
</dbReference>
<gene>
    <name evidence="1" type="ORF">DB30_00902</name>
</gene>
<accession>A0A0C2CNY6</accession>
<reference evidence="1 2" key="1">
    <citation type="submission" date="2014-12" db="EMBL/GenBank/DDBJ databases">
        <title>Genome assembly of Enhygromyxa salina DSM 15201.</title>
        <authorList>
            <person name="Sharma G."/>
            <person name="Subramanian S."/>
        </authorList>
    </citation>
    <scope>NUCLEOTIDE SEQUENCE [LARGE SCALE GENOMIC DNA]</scope>
    <source>
        <strain evidence="1 2">DSM 15201</strain>
    </source>
</reference>
<sequence length="111" mass="12652">MAERRNFQEDVASVERGLRRLRDRGNKDGGVWGQRALRCFGLPVEVDDRVRWMGQYHTRFSHLPAPLNLLAACSAGPAVQQAKQRARGIARQLEDEALLVRFGPTRWSPTR</sequence>
<proteinExistence type="predicted"/>
<dbReference type="EMBL" id="JMCC02000113">
    <property type="protein sequence ID" value="KIG12946.1"/>
    <property type="molecule type" value="Genomic_DNA"/>
</dbReference>
<dbReference type="RefSeq" id="WP_052556765.1">
    <property type="nucleotide sequence ID" value="NZ_JMCC02000113.1"/>
</dbReference>
<protein>
    <submittedName>
        <fullName evidence="1">Uncharacterized protein</fullName>
    </submittedName>
</protein>